<dbReference type="EMBL" id="GL945489">
    <property type="protein sequence ID" value="EGN94101.1"/>
    <property type="molecule type" value="Genomic_DNA"/>
</dbReference>
<dbReference type="Proteomes" id="UP000008063">
    <property type="component" value="Unassembled WGS sequence"/>
</dbReference>
<reference evidence="2" key="1">
    <citation type="journal article" date="2011" name="Science">
        <title>The plant cell wall-decomposing machinery underlies the functional diversity of forest fungi.</title>
        <authorList>
            <person name="Eastwood D.C."/>
            <person name="Floudas D."/>
            <person name="Binder M."/>
            <person name="Majcherczyk A."/>
            <person name="Schneider P."/>
            <person name="Aerts A."/>
            <person name="Asiegbu F.O."/>
            <person name="Baker S.E."/>
            <person name="Barry K."/>
            <person name="Bendiksby M."/>
            <person name="Blumentritt M."/>
            <person name="Coutinho P.M."/>
            <person name="Cullen D."/>
            <person name="de Vries R.P."/>
            <person name="Gathman A."/>
            <person name="Goodell B."/>
            <person name="Henrissat B."/>
            <person name="Ihrmark K."/>
            <person name="Kauserud H."/>
            <person name="Kohler A."/>
            <person name="LaButti K."/>
            <person name="Lapidus A."/>
            <person name="Lavin J.L."/>
            <person name="Lee Y.-H."/>
            <person name="Lindquist E."/>
            <person name="Lilly W."/>
            <person name="Lucas S."/>
            <person name="Morin E."/>
            <person name="Murat C."/>
            <person name="Oguiza J.A."/>
            <person name="Park J."/>
            <person name="Pisabarro A.G."/>
            <person name="Riley R."/>
            <person name="Rosling A."/>
            <person name="Salamov A."/>
            <person name="Schmidt O."/>
            <person name="Schmutz J."/>
            <person name="Skrede I."/>
            <person name="Stenlid J."/>
            <person name="Wiebenga A."/>
            <person name="Xie X."/>
            <person name="Kuees U."/>
            <person name="Hibbett D.S."/>
            <person name="Hoffmeister D."/>
            <person name="Hoegberg N."/>
            <person name="Martin F."/>
            <person name="Grigoriev I.V."/>
            <person name="Watkinson S.C."/>
        </authorList>
    </citation>
    <scope>NUCLEOTIDE SEQUENCE [LARGE SCALE GENOMIC DNA]</scope>
    <source>
        <strain evidence="2">strain S7.3</strain>
    </source>
</reference>
<evidence type="ECO:0000313" key="1">
    <source>
        <dbReference type="EMBL" id="EGN94101.1"/>
    </source>
</evidence>
<protein>
    <submittedName>
        <fullName evidence="1">Uncharacterized protein</fullName>
    </submittedName>
</protein>
<keyword evidence="2" id="KW-1185">Reference proteome</keyword>
<dbReference type="AlphaFoldDB" id="F8QBY2"/>
<proteinExistence type="predicted"/>
<dbReference type="InParanoid" id="F8QBY2"/>
<name>F8QBY2_SERL3</name>
<dbReference type="HOGENOM" id="CLU_2813989_0_0_1"/>
<sequence>MNEGPHQVDIGASSFRIRRARLVTVRFICGQFCCILVTSDKAETEAMNMHWAAANRQNVRKTGESWG</sequence>
<accession>F8QBY2</accession>
<gene>
    <name evidence="1" type="ORF">SERLA73DRAFT_188684</name>
</gene>
<evidence type="ECO:0000313" key="2">
    <source>
        <dbReference type="Proteomes" id="UP000008063"/>
    </source>
</evidence>
<organism evidence="2">
    <name type="scientific">Serpula lacrymans var. lacrymans (strain S7.3)</name>
    <name type="common">Dry rot fungus</name>
    <dbReference type="NCBI Taxonomy" id="936435"/>
    <lineage>
        <taxon>Eukaryota</taxon>
        <taxon>Fungi</taxon>
        <taxon>Dikarya</taxon>
        <taxon>Basidiomycota</taxon>
        <taxon>Agaricomycotina</taxon>
        <taxon>Agaricomycetes</taxon>
        <taxon>Agaricomycetidae</taxon>
        <taxon>Boletales</taxon>
        <taxon>Coniophorineae</taxon>
        <taxon>Serpulaceae</taxon>
        <taxon>Serpula</taxon>
    </lineage>
</organism>